<proteinExistence type="predicted"/>
<dbReference type="PANTHER" id="PTHR17630:SF80">
    <property type="entry name" value="DIENELACTONE HYDROLASE DOMAIN-CONTAINING PROTEIN"/>
    <property type="match status" value="1"/>
</dbReference>
<name>A0A3N4M350_9PEZI</name>
<dbReference type="PANTHER" id="PTHR17630">
    <property type="entry name" value="DIENELACTONE HYDROLASE"/>
    <property type="match status" value="1"/>
</dbReference>
<dbReference type="SUPFAM" id="SSF53474">
    <property type="entry name" value="alpha/beta-Hydrolases"/>
    <property type="match status" value="1"/>
</dbReference>
<dbReference type="InParanoid" id="A0A3N4M350"/>
<evidence type="ECO:0000259" key="2">
    <source>
        <dbReference type="Pfam" id="PF01738"/>
    </source>
</evidence>
<dbReference type="Proteomes" id="UP000267821">
    <property type="component" value="Unassembled WGS sequence"/>
</dbReference>
<gene>
    <name evidence="3" type="ORF">L211DRAFT_854859</name>
</gene>
<dbReference type="InterPro" id="IPR002925">
    <property type="entry name" value="Dienelactn_hydro"/>
</dbReference>
<dbReference type="STRING" id="1051890.A0A3N4M350"/>
<dbReference type="Pfam" id="PF01738">
    <property type="entry name" value="DLH"/>
    <property type="match status" value="1"/>
</dbReference>
<feature type="compositionally biased region" description="Pro residues" evidence="1">
    <location>
        <begin position="1"/>
        <end position="10"/>
    </location>
</feature>
<reference evidence="3 4" key="1">
    <citation type="journal article" date="2018" name="Nat. Ecol. Evol.">
        <title>Pezizomycetes genomes reveal the molecular basis of ectomycorrhizal truffle lifestyle.</title>
        <authorList>
            <person name="Murat C."/>
            <person name="Payen T."/>
            <person name="Noel B."/>
            <person name="Kuo A."/>
            <person name="Morin E."/>
            <person name="Chen J."/>
            <person name="Kohler A."/>
            <person name="Krizsan K."/>
            <person name="Balestrini R."/>
            <person name="Da Silva C."/>
            <person name="Montanini B."/>
            <person name="Hainaut M."/>
            <person name="Levati E."/>
            <person name="Barry K.W."/>
            <person name="Belfiori B."/>
            <person name="Cichocki N."/>
            <person name="Clum A."/>
            <person name="Dockter R.B."/>
            <person name="Fauchery L."/>
            <person name="Guy J."/>
            <person name="Iotti M."/>
            <person name="Le Tacon F."/>
            <person name="Lindquist E.A."/>
            <person name="Lipzen A."/>
            <person name="Malagnac F."/>
            <person name="Mello A."/>
            <person name="Molinier V."/>
            <person name="Miyauchi S."/>
            <person name="Poulain J."/>
            <person name="Riccioni C."/>
            <person name="Rubini A."/>
            <person name="Sitrit Y."/>
            <person name="Splivallo R."/>
            <person name="Traeger S."/>
            <person name="Wang M."/>
            <person name="Zifcakova L."/>
            <person name="Wipf D."/>
            <person name="Zambonelli A."/>
            <person name="Paolocci F."/>
            <person name="Nowrousian M."/>
            <person name="Ottonello S."/>
            <person name="Baldrian P."/>
            <person name="Spatafora J.W."/>
            <person name="Henrissat B."/>
            <person name="Nagy L.G."/>
            <person name="Aury J.M."/>
            <person name="Wincker P."/>
            <person name="Grigoriev I.V."/>
            <person name="Bonfante P."/>
            <person name="Martin F.M."/>
        </authorList>
    </citation>
    <scope>NUCLEOTIDE SEQUENCE [LARGE SCALE GENOMIC DNA]</scope>
    <source>
        <strain evidence="3 4">ATCC MYA-4762</strain>
    </source>
</reference>
<dbReference type="GO" id="GO:0016787">
    <property type="term" value="F:hydrolase activity"/>
    <property type="evidence" value="ECO:0007669"/>
    <property type="project" value="UniProtKB-KW"/>
</dbReference>
<keyword evidence="3" id="KW-0378">Hydrolase</keyword>
<sequence length="252" mass="28182">MSEIDPPPYTESPAPRMGDHCTSNSRLDPSIQPTGEIIRLGGNECYISKPVDLNMARILIFLCNGAGIHSPMNQAHADKFASEGFLVFMPDLTPAFSKEEIGKLPLIERPKMATFMIELWLARHTEEKTMPIIEKVVKALKEVYPENTANGVYTIGYCFGGKYVLKLAATGDIKAGALAHGTLVTLKDIKEVRQPVSFACVEGDPFFPDEVRDNGRRYLEDMKVPSEFKLYRGVPHGEFKVSSYVRQFRTHI</sequence>
<evidence type="ECO:0000313" key="3">
    <source>
        <dbReference type="EMBL" id="RPB29584.1"/>
    </source>
</evidence>
<dbReference type="AlphaFoldDB" id="A0A3N4M350"/>
<dbReference type="InterPro" id="IPR029058">
    <property type="entry name" value="AB_hydrolase_fold"/>
</dbReference>
<evidence type="ECO:0000313" key="4">
    <source>
        <dbReference type="Proteomes" id="UP000267821"/>
    </source>
</evidence>
<dbReference type="FunCoup" id="A0A3N4M350">
    <property type="interactions" value="244"/>
</dbReference>
<dbReference type="Gene3D" id="3.40.50.1820">
    <property type="entry name" value="alpha/beta hydrolase"/>
    <property type="match status" value="1"/>
</dbReference>
<dbReference type="OrthoDB" id="1393670at2759"/>
<feature type="domain" description="Dienelactone hydrolase" evidence="2">
    <location>
        <begin position="63"/>
        <end position="237"/>
    </location>
</feature>
<protein>
    <submittedName>
        <fullName evidence="3">Alpha/beta-hydrolase</fullName>
    </submittedName>
</protein>
<evidence type="ECO:0000256" key="1">
    <source>
        <dbReference type="SAM" id="MobiDB-lite"/>
    </source>
</evidence>
<dbReference type="EMBL" id="ML121527">
    <property type="protein sequence ID" value="RPB29584.1"/>
    <property type="molecule type" value="Genomic_DNA"/>
</dbReference>
<keyword evidence="4" id="KW-1185">Reference proteome</keyword>
<organism evidence="3 4">
    <name type="scientific">Terfezia boudieri ATCC MYA-4762</name>
    <dbReference type="NCBI Taxonomy" id="1051890"/>
    <lineage>
        <taxon>Eukaryota</taxon>
        <taxon>Fungi</taxon>
        <taxon>Dikarya</taxon>
        <taxon>Ascomycota</taxon>
        <taxon>Pezizomycotina</taxon>
        <taxon>Pezizomycetes</taxon>
        <taxon>Pezizales</taxon>
        <taxon>Pezizaceae</taxon>
        <taxon>Terfezia</taxon>
    </lineage>
</organism>
<accession>A0A3N4M350</accession>
<feature type="region of interest" description="Disordered" evidence="1">
    <location>
        <begin position="1"/>
        <end position="28"/>
    </location>
</feature>